<feature type="region of interest" description="Disordered" evidence="1">
    <location>
        <begin position="82"/>
        <end position="107"/>
    </location>
</feature>
<accession>A0A5P2QUJ6</accession>
<evidence type="ECO:0000256" key="1">
    <source>
        <dbReference type="SAM" id="MobiDB-lite"/>
    </source>
</evidence>
<dbReference type="EMBL" id="CP044081">
    <property type="protein sequence ID" value="QEU09066.1"/>
    <property type="molecule type" value="Genomic_DNA"/>
</dbReference>
<protein>
    <submittedName>
        <fullName evidence="2">Uncharacterized protein</fullName>
    </submittedName>
</protein>
<dbReference type="Proteomes" id="UP000324507">
    <property type="component" value="Chromosome"/>
</dbReference>
<evidence type="ECO:0000313" key="2">
    <source>
        <dbReference type="EMBL" id="QEU09066.1"/>
    </source>
</evidence>
<proteinExistence type="predicted"/>
<reference evidence="2 3" key="1">
    <citation type="submission" date="2019-09" db="EMBL/GenBank/DDBJ databases">
        <title>FDA dAtabase for Regulatory Grade micrObial Sequences (FDA-ARGOS): Supporting development and validation of Infectious Disease Dx tests.</title>
        <authorList>
            <person name="Sciortino C."/>
            <person name="Tallon L."/>
            <person name="Sadzewicz L."/>
            <person name="Vavikolanu K."/>
            <person name="Mehta A."/>
            <person name="Aluvathingal J."/>
            <person name="Nadendla S."/>
            <person name="Nandy P."/>
            <person name="Geyer C."/>
            <person name="Yan Y."/>
            <person name="Sichtig H."/>
        </authorList>
    </citation>
    <scope>NUCLEOTIDE SEQUENCE [LARGE SCALE GENOMIC DNA]</scope>
    <source>
        <strain evidence="2 3">FDAARGOS_643</strain>
    </source>
</reference>
<gene>
    <name evidence="2" type="ORF">FOB51_14250</name>
</gene>
<sequence>MMRSASAMTAEGEIGFDMIGDSALALTQPEQEKPMSEHDPRDAEIAELKDRISGLEDLVASLGEFLRKYADYAASTAEGKIEPPMVRGSSRFTERQSQILDNVTRRR</sequence>
<organism evidence="2 3">
    <name type="scientific">Paracoccus yeei</name>
    <dbReference type="NCBI Taxonomy" id="147645"/>
    <lineage>
        <taxon>Bacteria</taxon>
        <taxon>Pseudomonadati</taxon>
        <taxon>Pseudomonadota</taxon>
        <taxon>Alphaproteobacteria</taxon>
        <taxon>Rhodobacterales</taxon>
        <taxon>Paracoccaceae</taxon>
        <taxon>Paracoccus</taxon>
    </lineage>
</organism>
<name>A0A5P2QUJ6_9RHOB</name>
<dbReference type="AlphaFoldDB" id="A0A5P2QUJ6"/>
<dbReference type="RefSeq" id="WP_150350957.1">
    <property type="nucleotide sequence ID" value="NZ_CP038042.1"/>
</dbReference>
<evidence type="ECO:0000313" key="3">
    <source>
        <dbReference type="Proteomes" id="UP000324507"/>
    </source>
</evidence>